<keyword evidence="2" id="KW-0349">Heme</keyword>
<dbReference type="OrthoDB" id="3218463at2"/>
<dbReference type="Gene3D" id="1.10.630.10">
    <property type="entry name" value="Cytochrome P450"/>
    <property type="match status" value="1"/>
</dbReference>
<organism evidence="3 4">
    <name type="scientific">Streptomyces actuosus</name>
    <dbReference type="NCBI Taxonomy" id="1885"/>
    <lineage>
        <taxon>Bacteria</taxon>
        <taxon>Bacillati</taxon>
        <taxon>Actinomycetota</taxon>
        <taxon>Actinomycetes</taxon>
        <taxon>Kitasatosporales</taxon>
        <taxon>Streptomycetaceae</taxon>
        <taxon>Streptomyces</taxon>
    </lineage>
</organism>
<dbReference type="PRINTS" id="PR00359">
    <property type="entry name" value="BP450"/>
</dbReference>
<protein>
    <recommendedName>
        <fullName evidence="5">Cytochrome P450</fullName>
    </recommendedName>
</protein>
<accession>A0A2U9P5Z9</accession>
<dbReference type="KEGG" id="sact:DMT42_23220"/>
<keyword evidence="2" id="KW-0408">Iron</keyword>
<dbReference type="GO" id="GO:0004497">
    <property type="term" value="F:monooxygenase activity"/>
    <property type="evidence" value="ECO:0007669"/>
    <property type="project" value="UniProtKB-KW"/>
</dbReference>
<dbReference type="PROSITE" id="PS00086">
    <property type="entry name" value="CYTOCHROME_P450"/>
    <property type="match status" value="1"/>
</dbReference>
<dbReference type="AlphaFoldDB" id="A0A2U9P5Z9"/>
<name>A0A2U9P5Z9_STRAS</name>
<evidence type="ECO:0000313" key="4">
    <source>
        <dbReference type="Proteomes" id="UP000247634"/>
    </source>
</evidence>
<dbReference type="PRINTS" id="PR00385">
    <property type="entry name" value="P450"/>
</dbReference>
<keyword evidence="2" id="KW-0479">Metal-binding</keyword>
<evidence type="ECO:0000313" key="3">
    <source>
        <dbReference type="EMBL" id="AWT44913.1"/>
    </source>
</evidence>
<dbReference type="GO" id="GO:0005506">
    <property type="term" value="F:iron ion binding"/>
    <property type="evidence" value="ECO:0007669"/>
    <property type="project" value="InterPro"/>
</dbReference>
<evidence type="ECO:0000256" key="2">
    <source>
        <dbReference type="RuleBase" id="RU000461"/>
    </source>
</evidence>
<keyword evidence="4" id="KW-1185">Reference proteome</keyword>
<comment type="similarity">
    <text evidence="1 2">Belongs to the cytochrome P450 family.</text>
</comment>
<gene>
    <name evidence="3" type="ORF">DMT42_23220</name>
</gene>
<evidence type="ECO:0000256" key="1">
    <source>
        <dbReference type="ARBA" id="ARBA00010617"/>
    </source>
</evidence>
<dbReference type="EMBL" id="CP029788">
    <property type="protein sequence ID" value="AWT44913.1"/>
    <property type="molecule type" value="Genomic_DNA"/>
</dbReference>
<dbReference type="InterPro" id="IPR036396">
    <property type="entry name" value="Cyt_P450_sf"/>
</dbReference>
<dbReference type="InterPro" id="IPR002397">
    <property type="entry name" value="Cyt_P450_B"/>
</dbReference>
<dbReference type="PANTHER" id="PTHR46696:SF1">
    <property type="entry name" value="CYTOCHROME P450 YJIB-RELATED"/>
    <property type="match status" value="1"/>
</dbReference>
<keyword evidence="2" id="KW-0503">Monooxygenase</keyword>
<sequence>MDEVLDGLAEAGPDPVDLVSGFAYQVPVRVLCELFDLPEELRPGLWGWAAQVRAAAPSTAAFGAAMGALFGVARQLVEKELAAPGDGLIGSLIAGLDEDARPSADELVSTVVLLATAGYESTAVQFANGLLALFQHPDQLARLRDGTVTEAAAVEEILRYAQAGTGFAGTTVTTEEVTLGGITLPEGATVFISLDSAARDERHVDRPDTFDLARGAARTHLTFGAGAHYCLGSSLARVELQEGFGRLLRRFPALTPAADPAAVEFTANLFHRYPRELKAVLR</sequence>
<keyword evidence="2" id="KW-0560">Oxidoreductase</keyword>
<dbReference type="Pfam" id="PF00067">
    <property type="entry name" value="p450"/>
    <property type="match status" value="1"/>
</dbReference>
<dbReference type="InterPro" id="IPR017972">
    <property type="entry name" value="Cyt_P450_CS"/>
</dbReference>
<dbReference type="GO" id="GO:0020037">
    <property type="term" value="F:heme binding"/>
    <property type="evidence" value="ECO:0007669"/>
    <property type="project" value="InterPro"/>
</dbReference>
<evidence type="ECO:0008006" key="5">
    <source>
        <dbReference type="Google" id="ProtNLM"/>
    </source>
</evidence>
<dbReference type="SUPFAM" id="SSF48264">
    <property type="entry name" value="Cytochrome P450"/>
    <property type="match status" value="1"/>
</dbReference>
<dbReference type="PANTHER" id="PTHR46696">
    <property type="entry name" value="P450, PUTATIVE (EUROFUNG)-RELATED"/>
    <property type="match status" value="1"/>
</dbReference>
<dbReference type="InterPro" id="IPR001128">
    <property type="entry name" value="Cyt_P450"/>
</dbReference>
<dbReference type="GO" id="GO:0016705">
    <property type="term" value="F:oxidoreductase activity, acting on paired donors, with incorporation or reduction of molecular oxygen"/>
    <property type="evidence" value="ECO:0007669"/>
    <property type="project" value="InterPro"/>
</dbReference>
<reference evidence="3 4" key="1">
    <citation type="submission" date="2018-06" db="EMBL/GenBank/DDBJ databases">
        <title>The complete genome sequence of a nosiheptide producer Streptomyces actuosus ATCC 25421: deducing the ability of producing a new class III lantibiotics.</title>
        <authorList>
            <person name="Liu W."/>
            <person name="Sun F."/>
            <person name="Hu Y."/>
        </authorList>
    </citation>
    <scope>NUCLEOTIDE SEQUENCE [LARGE SCALE GENOMIC DNA]</scope>
    <source>
        <strain evidence="3 4">ATCC 25421</strain>
    </source>
</reference>
<proteinExistence type="inferred from homology"/>
<dbReference type="Proteomes" id="UP000247634">
    <property type="component" value="Chromosome"/>
</dbReference>